<evidence type="ECO:0000256" key="2">
    <source>
        <dbReference type="SAM" id="SignalP"/>
    </source>
</evidence>
<comment type="caution">
    <text evidence="3">The sequence shown here is derived from an EMBL/GenBank/DDBJ whole genome shotgun (WGS) entry which is preliminary data.</text>
</comment>
<evidence type="ECO:0000313" key="3">
    <source>
        <dbReference type="EMBL" id="KAJ2904440.1"/>
    </source>
</evidence>
<reference evidence="3" key="1">
    <citation type="submission" date="2022-07" db="EMBL/GenBank/DDBJ databases">
        <title>Draft genome sequence of Zalerion maritima ATCC 34329, a (micro)plastics degrading marine fungus.</title>
        <authorList>
            <person name="Paco A."/>
            <person name="Goncalves M.F.M."/>
            <person name="Rocha-Santos T.A.P."/>
            <person name="Alves A."/>
        </authorList>
    </citation>
    <scope>NUCLEOTIDE SEQUENCE</scope>
    <source>
        <strain evidence="3">ATCC 34329</strain>
    </source>
</reference>
<feature type="signal peptide" evidence="2">
    <location>
        <begin position="1"/>
        <end position="26"/>
    </location>
</feature>
<name>A0AAD5WU12_9PEZI</name>
<dbReference type="Proteomes" id="UP001201980">
    <property type="component" value="Unassembled WGS sequence"/>
</dbReference>
<evidence type="ECO:0000256" key="1">
    <source>
        <dbReference type="SAM" id="MobiDB-lite"/>
    </source>
</evidence>
<keyword evidence="4" id="KW-1185">Reference proteome</keyword>
<feature type="region of interest" description="Disordered" evidence="1">
    <location>
        <begin position="65"/>
        <end position="98"/>
    </location>
</feature>
<gene>
    <name evidence="3" type="ORF">MKZ38_008113</name>
</gene>
<sequence length="195" mass="21339">MAPSRSALRLLSLVLTALFTSSTTLALSIPQIPYEPNTHTHLPFTHFGHVFSSNLTLTGACGWTSPPSSDLSTREIGPDYQPSDGEPTRPPPSIQASTLPSNMATRWIALSPAYGTSYCGKTVVMASNVDDNRLARLTVVDICEDCYAEDVLVGELWFSFLFEDDIRAVRRGRKFAPRWWFEGDNDIAGGGAVEL</sequence>
<dbReference type="EMBL" id="JAKWBI020000054">
    <property type="protein sequence ID" value="KAJ2904440.1"/>
    <property type="molecule type" value="Genomic_DNA"/>
</dbReference>
<accession>A0AAD5WU12</accession>
<dbReference type="AlphaFoldDB" id="A0AAD5WU12"/>
<protein>
    <submittedName>
        <fullName evidence="3">Uncharacterized protein</fullName>
    </submittedName>
</protein>
<organism evidence="3 4">
    <name type="scientific">Zalerion maritima</name>
    <dbReference type="NCBI Taxonomy" id="339359"/>
    <lineage>
        <taxon>Eukaryota</taxon>
        <taxon>Fungi</taxon>
        <taxon>Dikarya</taxon>
        <taxon>Ascomycota</taxon>
        <taxon>Pezizomycotina</taxon>
        <taxon>Sordariomycetes</taxon>
        <taxon>Lulworthiomycetidae</taxon>
        <taxon>Lulworthiales</taxon>
        <taxon>Lulworthiaceae</taxon>
        <taxon>Zalerion</taxon>
    </lineage>
</organism>
<feature type="chain" id="PRO_5042227221" evidence="2">
    <location>
        <begin position="27"/>
        <end position="195"/>
    </location>
</feature>
<proteinExistence type="predicted"/>
<keyword evidence="2" id="KW-0732">Signal</keyword>
<evidence type="ECO:0000313" key="4">
    <source>
        <dbReference type="Proteomes" id="UP001201980"/>
    </source>
</evidence>